<evidence type="ECO:0000313" key="2">
    <source>
        <dbReference type="Proteomes" id="UP001597045"/>
    </source>
</evidence>
<organism evidence="1 2">
    <name type="scientific">Kibdelosporangium lantanae</name>
    <dbReference type="NCBI Taxonomy" id="1497396"/>
    <lineage>
        <taxon>Bacteria</taxon>
        <taxon>Bacillati</taxon>
        <taxon>Actinomycetota</taxon>
        <taxon>Actinomycetes</taxon>
        <taxon>Pseudonocardiales</taxon>
        <taxon>Pseudonocardiaceae</taxon>
        <taxon>Kibdelosporangium</taxon>
    </lineage>
</organism>
<reference evidence="2" key="1">
    <citation type="journal article" date="2019" name="Int. J. Syst. Evol. Microbiol.">
        <title>The Global Catalogue of Microorganisms (GCM) 10K type strain sequencing project: providing services to taxonomists for standard genome sequencing and annotation.</title>
        <authorList>
            <consortium name="The Broad Institute Genomics Platform"/>
            <consortium name="The Broad Institute Genome Sequencing Center for Infectious Disease"/>
            <person name="Wu L."/>
            <person name="Ma J."/>
        </authorList>
    </citation>
    <scope>NUCLEOTIDE SEQUENCE [LARGE SCALE GENOMIC DNA]</scope>
    <source>
        <strain evidence="2">JCM 31486</strain>
    </source>
</reference>
<evidence type="ECO:0000313" key="1">
    <source>
        <dbReference type="EMBL" id="MFD1046967.1"/>
    </source>
</evidence>
<dbReference type="Proteomes" id="UP001597045">
    <property type="component" value="Unassembled WGS sequence"/>
</dbReference>
<comment type="caution">
    <text evidence="1">The sequence shown here is derived from an EMBL/GenBank/DDBJ whole genome shotgun (WGS) entry which is preliminary data.</text>
</comment>
<dbReference type="EMBL" id="JBHTIS010000868">
    <property type="protein sequence ID" value="MFD1046967.1"/>
    <property type="molecule type" value="Genomic_DNA"/>
</dbReference>
<protein>
    <submittedName>
        <fullName evidence="1">Uncharacterized protein</fullName>
    </submittedName>
</protein>
<proteinExistence type="predicted"/>
<name>A0ABW3M8E5_9PSEU</name>
<keyword evidence="2" id="KW-1185">Reference proteome</keyword>
<sequence length="62" mass="7358">MTDDLKFPVRLCLTEPEGLELYRFLTDDRPLWIRLESPRGIPDAVIARLHVLLRERSLRNKL</sequence>
<gene>
    <name evidence="1" type="ORF">ACFQ1S_16150</name>
</gene>
<accession>A0ABW3M8E5</accession>